<accession>A0A398CZU3</accession>
<organism evidence="2 3">
    <name type="scientific">Candidatus Cryosericum odellii</name>
    <dbReference type="NCBI Taxonomy" id="2290917"/>
    <lineage>
        <taxon>Bacteria</taxon>
        <taxon>Pseudomonadati</taxon>
        <taxon>Caldisericota/Cryosericota group</taxon>
        <taxon>Candidatus Cryosericota</taxon>
        <taxon>Candidatus Cryosericia</taxon>
        <taxon>Candidatus Cryosericales</taxon>
        <taxon>Candidatus Cryosericaceae</taxon>
        <taxon>Candidatus Cryosericum</taxon>
    </lineage>
</organism>
<dbReference type="OrthoDB" id="6191536at2"/>
<dbReference type="PANTHER" id="PTHR43798">
    <property type="entry name" value="MONOACYLGLYCEROL LIPASE"/>
    <property type="match status" value="1"/>
</dbReference>
<comment type="caution">
    <text evidence="2">The sequence shown here is derived from an EMBL/GenBank/DDBJ whole genome shotgun (WGS) entry which is preliminary data.</text>
</comment>
<keyword evidence="2" id="KW-0378">Hydrolase</keyword>
<dbReference type="PRINTS" id="PR00111">
    <property type="entry name" value="ABHYDROLASE"/>
</dbReference>
<dbReference type="PANTHER" id="PTHR43798:SF33">
    <property type="entry name" value="HYDROLASE, PUTATIVE (AFU_ORTHOLOGUE AFUA_2G14860)-RELATED"/>
    <property type="match status" value="1"/>
</dbReference>
<name>A0A398CZU3_9BACT</name>
<dbReference type="AlphaFoldDB" id="A0A398CZU3"/>
<proteinExistence type="predicted"/>
<dbReference type="Proteomes" id="UP000266489">
    <property type="component" value="Unassembled WGS sequence"/>
</dbReference>
<dbReference type="Gene3D" id="3.40.50.1820">
    <property type="entry name" value="alpha/beta hydrolase"/>
    <property type="match status" value="1"/>
</dbReference>
<sequence length="261" mass="27427">MAITLVDGITLAYVDEGSGDPVVLLHGWGGQAASMTPLIVALRDTYRVLAFDLPGFGGSSPPPVPWGTPEYAAFVERAVASLGIPRATYIGHSFGGRIGIWLAAHAPEAVQALVLVDAAGIRPSATFRGRLRQLAYKTARTALRLPILGAHGPVLRERLAMRFGSADYRATTGVMRASMVKTVNLDLAACLGDVNAPTLLLWGEKDTATPIADGRKMEQLIKGSRLIVVAGAGHFSYLDSPAFVNAVVGAFLHGTRQGATG</sequence>
<evidence type="ECO:0000313" key="3">
    <source>
        <dbReference type="Proteomes" id="UP000266489"/>
    </source>
</evidence>
<dbReference type="GO" id="GO:0016020">
    <property type="term" value="C:membrane"/>
    <property type="evidence" value="ECO:0007669"/>
    <property type="project" value="TreeGrafter"/>
</dbReference>
<dbReference type="RefSeq" id="WP_119120338.1">
    <property type="nucleotide sequence ID" value="NZ_QXIU01000208.1"/>
</dbReference>
<reference evidence="2 3" key="1">
    <citation type="submission" date="2018-09" db="EMBL/GenBank/DDBJ databases">
        <title>Discovery and Ecogenomic Context for Candidatus Cryosericales, a Global Caldiserica Order Active in Thawing Permafrost.</title>
        <authorList>
            <person name="Martinez M.A."/>
            <person name="Woodcroft B.J."/>
            <person name="Ignacio Espinoza J.C."/>
            <person name="Zayed A."/>
            <person name="Singleton C.M."/>
            <person name="Boyd J."/>
            <person name="Li Y.-F."/>
            <person name="Purvine S."/>
            <person name="Maughan H."/>
            <person name="Hodgkins S.B."/>
            <person name="Anderson D."/>
            <person name="Sederholm M."/>
            <person name="Temperton B."/>
            <person name="Saleska S.R."/>
            <person name="Tyson G.W."/>
            <person name="Rich V.I."/>
        </authorList>
    </citation>
    <scope>NUCLEOTIDE SEQUENCE [LARGE SCALE GENOMIC DNA]</scope>
    <source>
        <strain evidence="2 3">SMC5</strain>
    </source>
</reference>
<feature type="domain" description="AB hydrolase-1" evidence="1">
    <location>
        <begin position="21"/>
        <end position="241"/>
    </location>
</feature>
<gene>
    <name evidence="2" type="ORF">SMC5_08330</name>
</gene>
<dbReference type="SUPFAM" id="SSF53474">
    <property type="entry name" value="alpha/beta-Hydrolases"/>
    <property type="match status" value="1"/>
</dbReference>
<dbReference type="InterPro" id="IPR050266">
    <property type="entry name" value="AB_hydrolase_sf"/>
</dbReference>
<evidence type="ECO:0000259" key="1">
    <source>
        <dbReference type="Pfam" id="PF00561"/>
    </source>
</evidence>
<dbReference type="InterPro" id="IPR029058">
    <property type="entry name" value="AB_hydrolase_fold"/>
</dbReference>
<dbReference type="EMBL" id="QXIU01000208">
    <property type="protein sequence ID" value="RIE08195.1"/>
    <property type="molecule type" value="Genomic_DNA"/>
</dbReference>
<dbReference type="GO" id="GO:0016787">
    <property type="term" value="F:hydrolase activity"/>
    <property type="evidence" value="ECO:0007669"/>
    <property type="project" value="UniProtKB-KW"/>
</dbReference>
<dbReference type="Pfam" id="PF00561">
    <property type="entry name" value="Abhydrolase_1"/>
    <property type="match status" value="1"/>
</dbReference>
<evidence type="ECO:0000313" key="2">
    <source>
        <dbReference type="EMBL" id="RIE08195.1"/>
    </source>
</evidence>
<protein>
    <submittedName>
        <fullName evidence="2">Alpha/beta hydrolase</fullName>
    </submittedName>
</protein>
<dbReference type="InterPro" id="IPR000073">
    <property type="entry name" value="AB_hydrolase_1"/>
</dbReference>